<reference evidence="1 2" key="1">
    <citation type="journal article" date="2020" name="G3 (Bethesda)">
        <title>Improved Reference Genome for Cyclotella cryptica CCMP332, a Model for Cell Wall Morphogenesis, Salinity Adaptation, and Lipid Production in Diatoms (Bacillariophyta).</title>
        <authorList>
            <person name="Roberts W.R."/>
            <person name="Downey K.M."/>
            <person name="Ruck E.C."/>
            <person name="Traller J.C."/>
            <person name="Alverson A.J."/>
        </authorList>
    </citation>
    <scope>NUCLEOTIDE SEQUENCE [LARGE SCALE GENOMIC DNA]</scope>
    <source>
        <strain evidence="1 2">CCMP332</strain>
    </source>
</reference>
<evidence type="ECO:0000313" key="1">
    <source>
        <dbReference type="EMBL" id="KAL3774988.1"/>
    </source>
</evidence>
<sequence>MHLNTETLSPAPYWEEGVYSSGHAMLDGGVGAFRSLFHLCTTENSHVGVLAQWFETRQAAVERVGPRFARENDSIDLDSIAFVVFKG</sequence>
<comment type="caution">
    <text evidence="1">The sequence shown here is derived from an EMBL/GenBank/DDBJ whole genome shotgun (WGS) entry which is preliminary data.</text>
</comment>
<gene>
    <name evidence="1" type="ORF">HJC23_001948</name>
</gene>
<name>A0ABD3NGI2_9STRA</name>
<organism evidence="1 2">
    <name type="scientific">Cyclotella cryptica</name>
    <dbReference type="NCBI Taxonomy" id="29204"/>
    <lineage>
        <taxon>Eukaryota</taxon>
        <taxon>Sar</taxon>
        <taxon>Stramenopiles</taxon>
        <taxon>Ochrophyta</taxon>
        <taxon>Bacillariophyta</taxon>
        <taxon>Coscinodiscophyceae</taxon>
        <taxon>Thalassiosirophycidae</taxon>
        <taxon>Stephanodiscales</taxon>
        <taxon>Stephanodiscaceae</taxon>
        <taxon>Cyclotella</taxon>
    </lineage>
</organism>
<dbReference type="EMBL" id="JABMIG020000564">
    <property type="protein sequence ID" value="KAL3774988.1"/>
    <property type="molecule type" value="Genomic_DNA"/>
</dbReference>
<dbReference type="Proteomes" id="UP001516023">
    <property type="component" value="Unassembled WGS sequence"/>
</dbReference>
<keyword evidence="2" id="KW-1185">Reference proteome</keyword>
<dbReference type="AlphaFoldDB" id="A0ABD3NGI2"/>
<accession>A0ABD3NGI2</accession>
<evidence type="ECO:0000313" key="2">
    <source>
        <dbReference type="Proteomes" id="UP001516023"/>
    </source>
</evidence>
<proteinExistence type="predicted"/>
<protein>
    <submittedName>
        <fullName evidence="1">Uncharacterized protein</fullName>
    </submittedName>
</protein>